<dbReference type="EMBL" id="SIXI01000002">
    <property type="protein sequence ID" value="TBO32613.1"/>
    <property type="molecule type" value="Genomic_DNA"/>
</dbReference>
<sequence length="329" mass="37287">MLDDFLSAFSVWFGDLQQALFETAVQPLMYPMGLGNLLEDAYTATGWLMVGVIQLLLMLVFIGALQRWWPAEPGQRWRAMAPDVFYTLLHRLGVFRVAMFFMVEPLVERLFGWGAVHGVQGFQLDALVAPLWQGITDTAWFSLLLYLVVFDFVDYWIHRGQHASNRWWALHALHHSQRDMSMWSDNRNHLLDDLLRDLIFAFTARAVGVAPGQFVAVVAITLTLESLSHANTRLRFGAVLDKLLVDPRFHRVHHAIGIGHESHGKGSLGGCNYAVLFPVWDILFGTANYRSPIEPTGIRDQLPHEGGRDYGQTVLAQQWLGLKRLLGRA</sequence>
<evidence type="ECO:0000256" key="3">
    <source>
        <dbReference type="ARBA" id="ARBA00022989"/>
    </source>
</evidence>
<keyword evidence="8" id="KW-1185">Reference proteome</keyword>
<name>A0A4Q9H020_9BURK</name>
<evidence type="ECO:0000313" key="8">
    <source>
        <dbReference type="Proteomes" id="UP000292120"/>
    </source>
</evidence>
<dbReference type="GO" id="GO:0005506">
    <property type="term" value="F:iron ion binding"/>
    <property type="evidence" value="ECO:0007669"/>
    <property type="project" value="InterPro"/>
</dbReference>
<organism evidence="7 8">
    <name type="scientific">Aquabacterium lacunae</name>
    <dbReference type="NCBI Taxonomy" id="2528630"/>
    <lineage>
        <taxon>Bacteria</taxon>
        <taxon>Pseudomonadati</taxon>
        <taxon>Pseudomonadota</taxon>
        <taxon>Betaproteobacteria</taxon>
        <taxon>Burkholderiales</taxon>
        <taxon>Aquabacterium</taxon>
    </lineage>
</organism>
<keyword evidence="4 5" id="KW-0472">Membrane</keyword>
<dbReference type="InterPro" id="IPR006694">
    <property type="entry name" value="Fatty_acid_hydroxylase"/>
</dbReference>
<evidence type="ECO:0000256" key="4">
    <source>
        <dbReference type="ARBA" id="ARBA00023136"/>
    </source>
</evidence>
<accession>A0A4Q9H020</accession>
<dbReference type="Pfam" id="PF04116">
    <property type="entry name" value="FA_hydroxylase"/>
    <property type="match status" value="1"/>
</dbReference>
<gene>
    <name evidence="7" type="ORF">EYS42_05375</name>
</gene>
<evidence type="ECO:0000259" key="6">
    <source>
        <dbReference type="Pfam" id="PF04116"/>
    </source>
</evidence>
<dbReference type="Proteomes" id="UP000292120">
    <property type="component" value="Unassembled WGS sequence"/>
</dbReference>
<evidence type="ECO:0000313" key="7">
    <source>
        <dbReference type="EMBL" id="TBO32613.1"/>
    </source>
</evidence>
<evidence type="ECO:0000256" key="1">
    <source>
        <dbReference type="ARBA" id="ARBA00004370"/>
    </source>
</evidence>
<keyword evidence="2 5" id="KW-0812">Transmembrane</keyword>
<feature type="transmembrane region" description="Helical" evidence="5">
    <location>
        <begin position="41"/>
        <end position="64"/>
    </location>
</feature>
<dbReference type="GO" id="GO:0016491">
    <property type="term" value="F:oxidoreductase activity"/>
    <property type="evidence" value="ECO:0007669"/>
    <property type="project" value="InterPro"/>
</dbReference>
<evidence type="ECO:0000256" key="2">
    <source>
        <dbReference type="ARBA" id="ARBA00022692"/>
    </source>
</evidence>
<dbReference type="InterPro" id="IPR050307">
    <property type="entry name" value="Sterol_Desaturase_Related"/>
</dbReference>
<comment type="subcellular location">
    <subcellularLocation>
        <location evidence="1">Membrane</location>
    </subcellularLocation>
</comment>
<dbReference type="OrthoDB" id="9770329at2"/>
<reference evidence="7 8" key="1">
    <citation type="submission" date="2019-02" db="EMBL/GenBank/DDBJ databases">
        <title>Aquabacterium sp. strain KMB7.</title>
        <authorList>
            <person name="Chen W.-M."/>
        </authorList>
    </citation>
    <scope>NUCLEOTIDE SEQUENCE [LARGE SCALE GENOMIC DNA]</scope>
    <source>
        <strain evidence="7 8">KMB7</strain>
    </source>
</reference>
<dbReference type="PANTHER" id="PTHR11863">
    <property type="entry name" value="STEROL DESATURASE"/>
    <property type="match status" value="1"/>
</dbReference>
<proteinExistence type="predicted"/>
<comment type="caution">
    <text evidence="7">The sequence shown here is derived from an EMBL/GenBank/DDBJ whole genome shotgun (WGS) entry which is preliminary data.</text>
</comment>
<protein>
    <submittedName>
        <fullName evidence="7">Fatty acid hydroxylase family protein</fullName>
    </submittedName>
</protein>
<keyword evidence="3 5" id="KW-1133">Transmembrane helix</keyword>
<feature type="domain" description="Fatty acid hydroxylase" evidence="6">
    <location>
        <begin position="144"/>
        <end position="286"/>
    </location>
</feature>
<evidence type="ECO:0000256" key="5">
    <source>
        <dbReference type="SAM" id="Phobius"/>
    </source>
</evidence>
<dbReference type="AlphaFoldDB" id="A0A4Q9H020"/>
<dbReference type="RefSeq" id="WP_130966826.1">
    <property type="nucleotide sequence ID" value="NZ_SIXI01000002.1"/>
</dbReference>
<feature type="transmembrane region" description="Helical" evidence="5">
    <location>
        <begin position="139"/>
        <end position="157"/>
    </location>
</feature>
<dbReference type="GO" id="GO:0016020">
    <property type="term" value="C:membrane"/>
    <property type="evidence" value="ECO:0007669"/>
    <property type="project" value="UniProtKB-SubCell"/>
</dbReference>
<dbReference type="GO" id="GO:0008610">
    <property type="term" value="P:lipid biosynthetic process"/>
    <property type="evidence" value="ECO:0007669"/>
    <property type="project" value="InterPro"/>
</dbReference>
<feature type="transmembrane region" description="Helical" evidence="5">
    <location>
        <begin position="84"/>
        <end position="103"/>
    </location>
</feature>